<keyword evidence="5 7" id="KW-1133">Transmembrane helix</keyword>
<comment type="similarity">
    <text evidence="7">Belongs to the binding-protein-dependent transport system permease family.</text>
</comment>
<dbReference type="EMBL" id="CAKMMG010000003">
    <property type="protein sequence ID" value="CAH1208117.1"/>
    <property type="molecule type" value="Genomic_DNA"/>
</dbReference>
<dbReference type="Proteomes" id="UP000838324">
    <property type="component" value="Unassembled WGS sequence"/>
</dbReference>
<dbReference type="InterPro" id="IPR050809">
    <property type="entry name" value="UgpAE/MalFG_permease"/>
</dbReference>
<organism evidence="9 10">
    <name type="scientific">Paenibacillus auburnensis</name>
    <dbReference type="NCBI Taxonomy" id="2905649"/>
    <lineage>
        <taxon>Bacteria</taxon>
        <taxon>Bacillati</taxon>
        <taxon>Bacillota</taxon>
        <taxon>Bacilli</taxon>
        <taxon>Bacillales</taxon>
        <taxon>Paenibacillaceae</taxon>
        <taxon>Paenibacillus</taxon>
    </lineage>
</organism>
<name>A0ABM9C9Z3_9BACL</name>
<evidence type="ECO:0000256" key="3">
    <source>
        <dbReference type="ARBA" id="ARBA00022475"/>
    </source>
</evidence>
<evidence type="ECO:0000256" key="5">
    <source>
        <dbReference type="ARBA" id="ARBA00022989"/>
    </source>
</evidence>
<feature type="transmembrane region" description="Helical" evidence="7">
    <location>
        <begin position="25"/>
        <end position="44"/>
    </location>
</feature>
<feature type="transmembrane region" description="Helical" evidence="7">
    <location>
        <begin position="132"/>
        <end position="155"/>
    </location>
</feature>
<evidence type="ECO:0000313" key="9">
    <source>
        <dbReference type="EMBL" id="CAH1208117.1"/>
    </source>
</evidence>
<comment type="subcellular location">
    <subcellularLocation>
        <location evidence="1 7">Cell membrane</location>
        <topology evidence="1 7">Multi-pass membrane protein</topology>
    </subcellularLocation>
</comment>
<evidence type="ECO:0000256" key="6">
    <source>
        <dbReference type="ARBA" id="ARBA00023136"/>
    </source>
</evidence>
<feature type="transmembrane region" description="Helical" evidence="7">
    <location>
        <begin position="283"/>
        <end position="302"/>
    </location>
</feature>
<gene>
    <name evidence="9" type="primary">yteP_19</name>
    <name evidence="9" type="ORF">PAECIP111892_03052</name>
</gene>
<dbReference type="InterPro" id="IPR035906">
    <property type="entry name" value="MetI-like_sf"/>
</dbReference>
<evidence type="ECO:0000313" key="10">
    <source>
        <dbReference type="Proteomes" id="UP000838324"/>
    </source>
</evidence>
<dbReference type="PANTHER" id="PTHR43227">
    <property type="entry name" value="BLL4140 PROTEIN"/>
    <property type="match status" value="1"/>
</dbReference>
<comment type="caution">
    <text evidence="9">The sequence shown here is derived from an EMBL/GenBank/DDBJ whole genome shotgun (WGS) entry which is preliminary data.</text>
</comment>
<evidence type="ECO:0000256" key="2">
    <source>
        <dbReference type="ARBA" id="ARBA00022448"/>
    </source>
</evidence>
<keyword evidence="6 7" id="KW-0472">Membrane</keyword>
<feature type="transmembrane region" description="Helical" evidence="7">
    <location>
        <begin position="90"/>
        <end position="111"/>
    </location>
</feature>
<dbReference type="PANTHER" id="PTHR43227:SF11">
    <property type="entry name" value="BLL4140 PROTEIN"/>
    <property type="match status" value="1"/>
</dbReference>
<evidence type="ECO:0000256" key="4">
    <source>
        <dbReference type="ARBA" id="ARBA00022692"/>
    </source>
</evidence>
<keyword evidence="4 7" id="KW-0812">Transmembrane</keyword>
<dbReference type="Pfam" id="PF00528">
    <property type="entry name" value="BPD_transp_1"/>
    <property type="match status" value="1"/>
</dbReference>
<evidence type="ECO:0000259" key="8">
    <source>
        <dbReference type="PROSITE" id="PS50928"/>
    </source>
</evidence>
<evidence type="ECO:0000256" key="7">
    <source>
        <dbReference type="RuleBase" id="RU363032"/>
    </source>
</evidence>
<dbReference type="InterPro" id="IPR000515">
    <property type="entry name" value="MetI-like"/>
</dbReference>
<feature type="transmembrane region" description="Helical" evidence="7">
    <location>
        <begin position="222"/>
        <end position="246"/>
    </location>
</feature>
<dbReference type="SUPFAM" id="SSF161098">
    <property type="entry name" value="MetI-like"/>
    <property type="match status" value="1"/>
</dbReference>
<protein>
    <submittedName>
        <fullName evidence="9">Multiple-sugar transport system permease YteP</fullName>
    </submittedName>
</protein>
<proteinExistence type="inferred from homology"/>
<evidence type="ECO:0000256" key="1">
    <source>
        <dbReference type="ARBA" id="ARBA00004651"/>
    </source>
</evidence>
<accession>A0ABM9C9Z3</accession>
<sequence>MRTATNKSTIYKRERGKLYELSRQWELQVMVLPAVILIFIFSYLPMYGVLMAFQDYNIFEGMANSPWVGLKHFEMFFQSPEFSNVMRNTIVISLLKLCIGFPAPIILALFLNEVNRMWFKRLTQTVSYLPHFMSWVIISGFAASILAVDNGSLNLLLEKTGLIDEPINFLSTSKYFWVILASANVWKEIGFSSIVYLAAIASIDPQIYEAAAVDGASRFKRMFIITIPSIMPIVMVFFVLAIGNLLSAGFEDILLLGSSPVVQDVAQVIDTYVYKYGIQSSRLSYATAVGLFKSAISVVLLFGANKMARKYGGGLW</sequence>
<feature type="domain" description="ABC transmembrane type-1" evidence="8">
    <location>
        <begin position="86"/>
        <end position="304"/>
    </location>
</feature>
<feature type="transmembrane region" description="Helical" evidence="7">
    <location>
        <begin position="175"/>
        <end position="201"/>
    </location>
</feature>
<dbReference type="Gene3D" id="1.10.3720.10">
    <property type="entry name" value="MetI-like"/>
    <property type="match status" value="1"/>
</dbReference>
<dbReference type="PROSITE" id="PS50928">
    <property type="entry name" value="ABC_TM1"/>
    <property type="match status" value="1"/>
</dbReference>
<dbReference type="CDD" id="cd06261">
    <property type="entry name" value="TM_PBP2"/>
    <property type="match status" value="1"/>
</dbReference>
<keyword evidence="10" id="KW-1185">Reference proteome</keyword>
<keyword evidence="2 7" id="KW-0813">Transport</keyword>
<keyword evidence="3" id="KW-1003">Cell membrane</keyword>
<reference evidence="9" key="1">
    <citation type="submission" date="2022-01" db="EMBL/GenBank/DDBJ databases">
        <authorList>
            <person name="Criscuolo A."/>
        </authorList>
    </citation>
    <scope>NUCLEOTIDE SEQUENCE</scope>
    <source>
        <strain evidence="9">CIP111892</strain>
    </source>
</reference>